<comment type="caution">
    <text evidence="1">The sequence shown here is derived from an EMBL/GenBank/DDBJ whole genome shotgun (WGS) entry which is preliminary data.</text>
</comment>
<evidence type="ECO:0000313" key="2">
    <source>
        <dbReference type="Proteomes" id="UP000188320"/>
    </source>
</evidence>
<dbReference type="Proteomes" id="UP000188320">
    <property type="component" value="Unassembled WGS sequence"/>
</dbReference>
<proteinExistence type="predicted"/>
<gene>
    <name evidence="1" type="ORF">AX774_g6067</name>
</gene>
<name>A0A1R1PHP6_ZANCU</name>
<reference evidence="2" key="1">
    <citation type="submission" date="2017-01" db="EMBL/GenBank/DDBJ databases">
        <authorList>
            <person name="Wang Y."/>
            <person name="White M."/>
            <person name="Kvist S."/>
            <person name="Moncalvo J.-M."/>
        </authorList>
    </citation>
    <scope>NUCLEOTIDE SEQUENCE [LARGE SCALE GENOMIC DNA]</scope>
    <source>
        <strain evidence="2">COL-18-3</strain>
    </source>
</reference>
<accession>A0A1R1PHP6</accession>
<evidence type="ECO:0000313" key="1">
    <source>
        <dbReference type="EMBL" id="OMH80494.1"/>
    </source>
</evidence>
<dbReference type="AlphaFoldDB" id="A0A1R1PHP6"/>
<dbReference type="EMBL" id="LSSK01001169">
    <property type="protein sequence ID" value="OMH80494.1"/>
    <property type="molecule type" value="Genomic_DNA"/>
</dbReference>
<sequence>METVTLILTSRPDESNIIDKSDYLIKAVAKDIPNQPGSADSTIYGDRGKFWKRKWKNLGWYKSKYHPEHQKYNVSGQQHHSIYDKWVCTVVFFSCDFMCCRKNTCKMLQDLEQQIVSNSRI</sequence>
<organism evidence="1 2">
    <name type="scientific">Zancudomyces culisetae</name>
    <name type="common">Gut fungus</name>
    <name type="synonym">Smittium culisetae</name>
    <dbReference type="NCBI Taxonomy" id="1213189"/>
    <lineage>
        <taxon>Eukaryota</taxon>
        <taxon>Fungi</taxon>
        <taxon>Fungi incertae sedis</taxon>
        <taxon>Zoopagomycota</taxon>
        <taxon>Kickxellomycotina</taxon>
        <taxon>Harpellomycetes</taxon>
        <taxon>Harpellales</taxon>
        <taxon>Legeriomycetaceae</taxon>
        <taxon>Zancudomyces</taxon>
    </lineage>
</organism>
<protein>
    <submittedName>
        <fullName evidence="1">Uncharacterized protein</fullName>
    </submittedName>
</protein>
<keyword evidence="2" id="KW-1185">Reference proteome</keyword>